<evidence type="ECO:0000256" key="12">
    <source>
        <dbReference type="SAM" id="SignalP"/>
    </source>
</evidence>
<keyword evidence="4 10" id="KW-0812">Transmembrane</keyword>
<evidence type="ECO:0000256" key="8">
    <source>
        <dbReference type="ARBA" id="ARBA00023170"/>
    </source>
</evidence>
<evidence type="ECO:0000256" key="3">
    <source>
        <dbReference type="ARBA" id="ARBA00022452"/>
    </source>
</evidence>
<dbReference type="Pfam" id="PF00593">
    <property type="entry name" value="TonB_dep_Rec_b-barrel"/>
    <property type="match status" value="1"/>
</dbReference>
<dbReference type="PROSITE" id="PS52016">
    <property type="entry name" value="TONB_DEPENDENT_REC_3"/>
    <property type="match status" value="1"/>
</dbReference>
<dbReference type="InterPro" id="IPR039426">
    <property type="entry name" value="TonB-dep_rcpt-like"/>
</dbReference>
<dbReference type="STRING" id="517418.Ctha_0953"/>
<dbReference type="EMBL" id="CP001100">
    <property type="protein sequence ID" value="ACF13418.1"/>
    <property type="molecule type" value="Genomic_DNA"/>
</dbReference>
<dbReference type="HOGENOM" id="CLU_008287_8_2_10"/>
<dbReference type="AlphaFoldDB" id="B3QXE4"/>
<feature type="domain" description="TonB-dependent receptor-like beta-barrel" evidence="13">
    <location>
        <begin position="231"/>
        <end position="649"/>
    </location>
</feature>
<dbReference type="GO" id="GO:0009279">
    <property type="term" value="C:cell outer membrane"/>
    <property type="evidence" value="ECO:0007669"/>
    <property type="project" value="UniProtKB-SubCell"/>
</dbReference>
<dbReference type="InterPro" id="IPR037066">
    <property type="entry name" value="Plug_dom_sf"/>
</dbReference>
<dbReference type="SUPFAM" id="SSF56935">
    <property type="entry name" value="Porins"/>
    <property type="match status" value="1"/>
</dbReference>
<dbReference type="KEGG" id="cts:Ctha_0953"/>
<accession>B3QXE4</accession>
<dbReference type="InterPro" id="IPR012910">
    <property type="entry name" value="Plug_dom"/>
</dbReference>
<evidence type="ECO:0000256" key="10">
    <source>
        <dbReference type="PROSITE-ProRule" id="PRU01360"/>
    </source>
</evidence>
<dbReference type="CDD" id="cd01347">
    <property type="entry name" value="ligand_gated_channel"/>
    <property type="match status" value="1"/>
</dbReference>
<gene>
    <name evidence="15" type="ordered locus">Ctha_0953</name>
</gene>
<dbReference type="PANTHER" id="PTHR30069:SF29">
    <property type="entry name" value="HEMOGLOBIN AND HEMOGLOBIN-HAPTOGLOBIN-BINDING PROTEIN 1-RELATED"/>
    <property type="match status" value="1"/>
</dbReference>
<dbReference type="InterPro" id="IPR036942">
    <property type="entry name" value="Beta-barrel_TonB_sf"/>
</dbReference>
<dbReference type="Gene3D" id="2.40.170.20">
    <property type="entry name" value="TonB-dependent receptor, beta-barrel domain"/>
    <property type="match status" value="1"/>
</dbReference>
<evidence type="ECO:0000256" key="9">
    <source>
        <dbReference type="ARBA" id="ARBA00023237"/>
    </source>
</evidence>
<keyword evidence="8 15" id="KW-0675">Receptor</keyword>
<keyword evidence="16" id="KW-1185">Reference proteome</keyword>
<dbReference type="OrthoDB" id="9758472at2"/>
<comment type="subcellular location">
    <subcellularLocation>
        <location evidence="1 10">Cell outer membrane</location>
        <topology evidence="1 10">Multi-pass membrane protein</topology>
    </subcellularLocation>
</comment>
<dbReference type="PANTHER" id="PTHR30069">
    <property type="entry name" value="TONB-DEPENDENT OUTER MEMBRANE RECEPTOR"/>
    <property type="match status" value="1"/>
</dbReference>
<evidence type="ECO:0000259" key="13">
    <source>
        <dbReference type="Pfam" id="PF00593"/>
    </source>
</evidence>
<dbReference type="Pfam" id="PF07715">
    <property type="entry name" value="Plug"/>
    <property type="match status" value="1"/>
</dbReference>
<evidence type="ECO:0000256" key="4">
    <source>
        <dbReference type="ARBA" id="ARBA00022692"/>
    </source>
</evidence>
<keyword evidence="5 12" id="KW-0732">Signal</keyword>
<dbReference type="GO" id="GO:0044718">
    <property type="term" value="P:siderophore transmembrane transport"/>
    <property type="evidence" value="ECO:0007669"/>
    <property type="project" value="TreeGrafter"/>
</dbReference>
<keyword evidence="6 11" id="KW-0798">TonB box</keyword>
<sequence length="676" mass="76249">MKKLLLLCVFVATAFMAVAKESKSDDETELLLDSLGSNIGVFSAGEVIVVGKKDNAKETVSSAEIELLDKTDLSKAGNLLPGINLGNSGARNEGLIYIRGFDMRQVPLYIDGIPLYVPYDGYVDPNRFTTFDLSQITISKGYTSVIYGPNTLGGAINMVSRKPEKTFEASARTSLAYGDGKLASEVGSLNLGTNQGLYYVQAGLSILNREFVPLSGSFDATEYEDGGKRDNSSTQDFKSSVKVGYTPNSTDEYTLSYVNQQSEKGVPVYTGNNPSATIRYWKYKDWDKSSLYFIGKKSLGAESSLKARVYYDSYYNVLDSYDDDTYTTQEKKKAFTSIYDDETFGGSLEFATKLSSKNDFTLAVHDKYDKHKEYNVGETPQHFEDNTLSFAAENTYHASDMIRFMLGLRQDFRNSIKAEDMDENDELVSFELEDNSATNFQLGVATKLDERQEISAYISRTTRFPTLKDRYSYRMGSALPNPDLDPEKSWKYGLDYSARFFENLQVQASVYQSQLTDVIQQVDNVAQVDGEWVYQYQNTGEATFTGFECAAEWQPKRWLNAMLGYSYIDQKNDSDPSLKFTGVPRHKLSGYVQYLLDKDKWALLETEYNTKRYSTSDGSYTAGEYIVFNLRANATVLEMLSLQMAVENLFDRNYEISEGYPEPGRQLVISLMYHFL</sequence>
<dbReference type="Gene3D" id="2.170.130.10">
    <property type="entry name" value="TonB-dependent receptor, plug domain"/>
    <property type="match status" value="1"/>
</dbReference>
<protein>
    <submittedName>
        <fullName evidence="15">TonB-dependent receptor</fullName>
    </submittedName>
</protein>
<evidence type="ECO:0000313" key="15">
    <source>
        <dbReference type="EMBL" id="ACF13418.1"/>
    </source>
</evidence>
<feature type="signal peptide" evidence="12">
    <location>
        <begin position="1"/>
        <end position="19"/>
    </location>
</feature>
<feature type="domain" description="TonB-dependent receptor plug" evidence="14">
    <location>
        <begin position="57"/>
        <end position="155"/>
    </location>
</feature>
<dbReference type="InterPro" id="IPR000531">
    <property type="entry name" value="Beta-barrel_TonB"/>
</dbReference>
<evidence type="ECO:0000256" key="6">
    <source>
        <dbReference type="ARBA" id="ARBA00023077"/>
    </source>
</evidence>
<keyword evidence="7 10" id="KW-0472">Membrane</keyword>
<feature type="chain" id="PRO_5002797850" evidence="12">
    <location>
        <begin position="20"/>
        <end position="676"/>
    </location>
</feature>
<evidence type="ECO:0000256" key="2">
    <source>
        <dbReference type="ARBA" id="ARBA00022448"/>
    </source>
</evidence>
<reference evidence="15 16" key="1">
    <citation type="submission" date="2008-06" db="EMBL/GenBank/DDBJ databases">
        <title>Complete sequence of Chloroherpeton thalassium ATCC 35110.</title>
        <authorList>
            <consortium name="US DOE Joint Genome Institute"/>
            <person name="Lucas S."/>
            <person name="Copeland A."/>
            <person name="Lapidus A."/>
            <person name="Glavina del Rio T."/>
            <person name="Dalin E."/>
            <person name="Tice H."/>
            <person name="Bruce D."/>
            <person name="Goodwin L."/>
            <person name="Pitluck S."/>
            <person name="Schmutz J."/>
            <person name="Larimer F."/>
            <person name="Land M."/>
            <person name="Hauser L."/>
            <person name="Kyrpides N."/>
            <person name="Mikhailova N."/>
            <person name="Liu Z."/>
            <person name="Li T."/>
            <person name="Zhao F."/>
            <person name="Overmann J."/>
            <person name="Bryant D.A."/>
            <person name="Richardson P."/>
        </authorList>
    </citation>
    <scope>NUCLEOTIDE SEQUENCE [LARGE SCALE GENOMIC DNA]</scope>
    <source>
        <strain evidence="16">ATCC 35110 / GB-78</strain>
    </source>
</reference>
<evidence type="ECO:0000256" key="7">
    <source>
        <dbReference type="ARBA" id="ARBA00023136"/>
    </source>
</evidence>
<keyword evidence="3 10" id="KW-1134">Transmembrane beta strand</keyword>
<dbReference type="GO" id="GO:0015344">
    <property type="term" value="F:siderophore uptake transmembrane transporter activity"/>
    <property type="evidence" value="ECO:0007669"/>
    <property type="project" value="TreeGrafter"/>
</dbReference>
<comment type="similarity">
    <text evidence="10 11">Belongs to the TonB-dependent receptor family.</text>
</comment>
<evidence type="ECO:0000313" key="16">
    <source>
        <dbReference type="Proteomes" id="UP000001208"/>
    </source>
</evidence>
<proteinExistence type="inferred from homology"/>
<organism evidence="15 16">
    <name type="scientific">Chloroherpeton thalassium (strain ATCC 35110 / GB-78)</name>
    <dbReference type="NCBI Taxonomy" id="517418"/>
    <lineage>
        <taxon>Bacteria</taxon>
        <taxon>Pseudomonadati</taxon>
        <taxon>Chlorobiota</taxon>
        <taxon>Chlorobiia</taxon>
        <taxon>Chlorobiales</taxon>
        <taxon>Chloroherpetonaceae</taxon>
        <taxon>Chloroherpeton</taxon>
    </lineage>
</organism>
<evidence type="ECO:0000259" key="14">
    <source>
        <dbReference type="Pfam" id="PF07715"/>
    </source>
</evidence>
<name>B3QXE4_CHLT3</name>
<dbReference type="RefSeq" id="WP_012499502.1">
    <property type="nucleotide sequence ID" value="NC_011026.1"/>
</dbReference>
<keyword evidence="9 10" id="KW-0998">Cell outer membrane</keyword>
<evidence type="ECO:0000256" key="1">
    <source>
        <dbReference type="ARBA" id="ARBA00004571"/>
    </source>
</evidence>
<dbReference type="Proteomes" id="UP000001208">
    <property type="component" value="Chromosome"/>
</dbReference>
<evidence type="ECO:0000256" key="11">
    <source>
        <dbReference type="RuleBase" id="RU003357"/>
    </source>
</evidence>
<evidence type="ECO:0000256" key="5">
    <source>
        <dbReference type="ARBA" id="ARBA00022729"/>
    </source>
</evidence>
<keyword evidence="2 10" id="KW-0813">Transport</keyword>
<dbReference type="eggNOG" id="COG4771">
    <property type="taxonomic scope" value="Bacteria"/>
</dbReference>